<evidence type="ECO:0000313" key="2">
    <source>
        <dbReference type="Proteomes" id="UP000629025"/>
    </source>
</evidence>
<organism evidence="1 2">
    <name type="scientific">Marinobacterium zhoushanense</name>
    <dbReference type="NCBI Taxonomy" id="1679163"/>
    <lineage>
        <taxon>Bacteria</taxon>
        <taxon>Pseudomonadati</taxon>
        <taxon>Pseudomonadota</taxon>
        <taxon>Gammaproteobacteria</taxon>
        <taxon>Oceanospirillales</taxon>
        <taxon>Oceanospirillaceae</taxon>
        <taxon>Marinobacterium</taxon>
    </lineage>
</organism>
<comment type="caution">
    <text evidence="1">The sequence shown here is derived from an EMBL/GenBank/DDBJ whole genome shotgun (WGS) entry which is preliminary data.</text>
</comment>
<proteinExistence type="predicted"/>
<sequence length="53" mass="6346">MRIHQLRSFVGADEPLDMSRRPPPFPLSVLYPQQRQMPPRLRVFIAWLVEPFE</sequence>
<evidence type="ECO:0000313" key="1">
    <source>
        <dbReference type="EMBL" id="GGB87101.1"/>
    </source>
</evidence>
<reference evidence="2" key="1">
    <citation type="journal article" date="2019" name="Int. J. Syst. Evol. Microbiol.">
        <title>The Global Catalogue of Microorganisms (GCM) 10K type strain sequencing project: providing services to taxonomists for standard genome sequencing and annotation.</title>
        <authorList>
            <consortium name="The Broad Institute Genomics Platform"/>
            <consortium name="The Broad Institute Genome Sequencing Center for Infectious Disease"/>
            <person name="Wu L."/>
            <person name="Ma J."/>
        </authorList>
    </citation>
    <scope>NUCLEOTIDE SEQUENCE [LARGE SCALE GENOMIC DNA]</scope>
    <source>
        <strain evidence="2">CGMCC 1.15341</strain>
    </source>
</reference>
<name>A0ABQ1K7U6_9GAMM</name>
<accession>A0ABQ1K7U6</accession>
<dbReference type="Proteomes" id="UP000629025">
    <property type="component" value="Unassembled WGS sequence"/>
</dbReference>
<dbReference type="Gene3D" id="3.40.190.290">
    <property type="match status" value="1"/>
</dbReference>
<evidence type="ECO:0008006" key="3">
    <source>
        <dbReference type="Google" id="ProtNLM"/>
    </source>
</evidence>
<keyword evidence="2" id="KW-1185">Reference proteome</keyword>
<gene>
    <name evidence="1" type="ORF">GCM10011352_11260</name>
</gene>
<dbReference type="SUPFAM" id="SSF53850">
    <property type="entry name" value="Periplasmic binding protein-like II"/>
    <property type="match status" value="1"/>
</dbReference>
<dbReference type="EMBL" id="BMIJ01000002">
    <property type="protein sequence ID" value="GGB87101.1"/>
    <property type="molecule type" value="Genomic_DNA"/>
</dbReference>
<protein>
    <recommendedName>
        <fullName evidence="3">LysR substrate binding domain-containing protein</fullName>
    </recommendedName>
</protein>